<dbReference type="EMBL" id="AZHX01000815">
    <property type="protein sequence ID" value="ETX05973.1"/>
    <property type="molecule type" value="Genomic_DNA"/>
</dbReference>
<dbReference type="InterPro" id="IPR010982">
    <property type="entry name" value="Lambda_DNA-bd_dom_sf"/>
</dbReference>
<dbReference type="CDD" id="cd00093">
    <property type="entry name" value="HTH_XRE"/>
    <property type="match status" value="1"/>
</dbReference>
<dbReference type="HOGENOM" id="CLU_979699_0_0_7"/>
<organism evidence="1 2">
    <name type="scientific">Candidatus Entotheonella gemina</name>
    <dbReference type="NCBI Taxonomy" id="1429439"/>
    <lineage>
        <taxon>Bacteria</taxon>
        <taxon>Pseudomonadati</taxon>
        <taxon>Nitrospinota/Tectimicrobiota group</taxon>
        <taxon>Candidatus Tectimicrobiota</taxon>
        <taxon>Candidatus Entotheonellia</taxon>
        <taxon>Candidatus Entotheonellales</taxon>
        <taxon>Candidatus Entotheonellaceae</taxon>
        <taxon>Candidatus Entotheonella</taxon>
    </lineage>
</organism>
<name>W4M722_9BACT</name>
<dbReference type="SUPFAM" id="SSF47413">
    <property type="entry name" value="lambda repressor-like DNA-binding domains"/>
    <property type="match status" value="1"/>
</dbReference>
<dbReference type="GO" id="GO:0003677">
    <property type="term" value="F:DNA binding"/>
    <property type="evidence" value="ECO:0007669"/>
    <property type="project" value="InterPro"/>
</dbReference>
<reference evidence="1 2" key="1">
    <citation type="journal article" date="2014" name="Nature">
        <title>An environmental bacterial taxon with a large and distinct metabolic repertoire.</title>
        <authorList>
            <person name="Wilson M.C."/>
            <person name="Mori T."/>
            <person name="Ruckert C."/>
            <person name="Uria A.R."/>
            <person name="Helf M.J."/>
            <person name="Takada K."/>
            <person name="Gernert C."/>
            <person name="Steffens U.A."/>
            <person name="Heycke N."/>
            <person name="Schmitt S."/>
            <person name="Rinke C."/>
            <person name="Helfrich E.J."/>
            <person name="Brachmann A.O."/>
            <person name="Gurgui C."/>
            <person name="Wakimoto T."/>
            <person name="Kracht M."/>
            <person name="Crusemann M."/>
            <person name="Hentschel U."/>
            <person name="Abe I."/>
            <person name="Matsunaga S."/>
            <person name="Kalinowski J."/>
            <person name="Takeyama H."/>
            <person name="Piel J."/>
        </authorList>
    </citation>
    <scope>NUCLEOTIDE SEQUENCE [LARGE SCALE GENOMIC DNA]</scope>
    <source>
        <strain evidence="2">TSY2</strain>
    </source>
</reference>
<comment type="caution">
    <text evidence="1">The sequence shown here is derived from an EMBL/GenBank/DDBJ whole genome shotgun (WGS) entry which is preliminary data.</text>
</comment>
<proteinExistence type="predicted"/>
<keyword evidence="2" id="KW-1185">Reference proteome</keyword>
<dbReference type="InterPro" id="IPR001387">
    <property type="entry name" value="Cro/C1-type_HTH"/>
</dbReference>
<protein>
    <submittedName>
        <fullName evidence="1">Uncharacterized protein</fullName>
    </submittedName>
</protein>
<gene>
    <name evidence="1" type="ORF">ETSY2_19855</name>
</gene>
<dbReference type="AlphaFoldDB" id="W4M722"/>
<sequence length="294" mass="33785">MKLINWSKQMDVPSVIRRRLADLGVEQRDLATAAQVTESYISQLLTRKKAPPAPNRTDIYDKLEPFLGLPAGELSKLAELQRQEALQRQLGESLAPLFKEVRALILSKCSPDNETDIRTIFEKQPFGELERLVTQKLLEVVKNIAKEELGNESWLRQVAQLSHRSYEQMRVLVLEFLDTDIFNLSVEHGIAFLDPLIESWGIDLATFGMDIVLNRRLASEPVKKFAFVEWEDDAPFDLEPGLTEFLQDTSLSGDASEEEVAFLRQLRFKGKRPTPLYYYRALQNLRDPLHFRTP</sequence>
<evidence type="ECO:0000313" key="1">
    <source>
        <dbReference type="EMBL" id="ETX05973.1"/>
    </source>
</evidence>
<accession>W4M722</accession>
<evidence type="ECO:0000313" key="2">
    <source>
        <dbReference type="Proteomes" id="UP000019140"/>
    </source>
</evidence>
<dbReference type="Proteomes" id="UP000019140">
    <property type="component" value="Unassembled WGS sequence"/>
</dbReference>